<reference evidence="1" key="1">
    <citation type="submission" date="2020-03" db="EMBL/GenBank/DDBJ databases">
        <title>A high-quality chromosome-level genome assembly of a woody plant with both climbing and erect habits, Rhamnella rubrinervis.</title>
        <authorList>
            <person name="Lu Z."/>
            <person name="Yang Y."/>
            <person name="Zhu X."/>
            <person name="Sun Y."/>
        </authorList>
    </citation>
    <scope>NUCLEOTIDE SEQUENCE</scope>
    <source>
        <strain evidence="1">BYM</strain>
        <tissue evidence="1">Leaf</tissue>
    </source>
</reference>
<dbReference type="PANTHER" id="PTHR48221:SF2">
    <property type="entry name" value="ACYL-COA SYNTHETASE FAMILY PROTEIN"/>
    <property type="match status" value="1"/>
</dbReference>
<proteinExistence type="predicted"/>
<sequence>MTILPEITDLFVRLASHLNDTSSSHRNGVQEGEEALDLSISKLNRSLNLNDNSRVRVLDTALSLMCFKAPEVFDSVVQYQVETIVCVLSSSISCKVLRFQKDEVLLIGCSIFHRDCAYLVEACSDVLGKLEVHGTLYNSLIYAVVKAAISSTCYRYLYPSRPILDVKAINARRTLVSKLLGYLPRGLSNDKSNIPFRLLLWYLDPLNLKHDISNVLQESRERPFLCLSKEFHERMDLHCVVTCLVLSPIMFIETRALLHRWFLVTGLVSVLELLIVLGSVILDVVSRPTWWNISLELGAKLQFSNAYFPYNHGLLRILAGPLTNESLLQLVHFTSKHAFCATKQFDSSINPPAMKFSAIDHKSIWALAITFPNWFYYASTLLFSEKSFQDRIHSGCTLGASGIEQAHNEELPCSVSAARYIAWILSPVSKNDQDLLADDLMKISKSWTRKQFSSGTYEKKKASSQKILKKPKFCDEYDTPTEYDCQTVALWLKDFKNINMMYWNETAKSSASCDTKASSDLSLQQNALLRRIPLGILLGCSNHMDEYGCELLLQYATSDRIFLSREIKTNSSAHRSLNYKMWKDATWTDEFNKTEAVAGARLVFCVTDIVESMSASLFEAEEAGVDFILRVKRSTGKYLIRCIRRLIQLKVDEDGNLLVMDLCRRLKQWRHQGQEVLEIQTDLDHVISILSHKVSHL</sequence>
<evidence type="ECO:0000313" key="1">
    <source>
        <dbReference type="EMBL" id="KAF3439602.1"/>
    </source>
</evidence>
<dbReference type="PANTHER" id="PTHR48221">
    <property type="entry name" value="ACYL-COA SYNTHETASE FAMILY PROTEIN"/>
    <property type="match status" value="1"/>
</dbReference>
<keyword evidence="2" id="KW-1185">Reference proteome</keyword>
<comment type="caution">
    <text evidence="1">The sequence shown here is derived from an EMBL/GenBank/DDBJ whole genome shotgun (WGS) entry which is preliminary data.</text>
</comment>
<dbReference type="AlphaFoldDB" id="A0A8K0GSC4"/>
<organism evidence="1 2">
    <name type="scientific">Rhamnella rubrinervis</name>
    <dbReference type="NCBI Taxonomy" id="2594499"/>
    <lineage>
        <taxon>Eukaryota</taxon>
        <taxon>Viridiplantae</taxon>
        <taxon>Streptophyta</taxon>
        <taxon>Embryophyta</taxon>
        <taxon>Tracheophyta</taxon>
        <taxon>Spermatophyta</taxon>
        <taxon>Magnoliopsida</taxon>
        <taxon>eudicotyledons</taxon>
        <taxon>Gunneridae</taxon>
        <taxon>Pentapetalae</taxon>
        <taxon>rosids</taxon>
        <taxon>fabids</taxon>
        <taxon>Rosales</taxon>
        <taxon>Rhamnaceae</taxon>
        <taxon>rhamnoid group</taxon>
        <taxon>Rhamneae</taxon>
        <taxon>Rhamnella</taxon>
    </lineage>
</organism>
<gene>
    <name evidence="1" type="ORF">FNV43_RR17880</name>
</gene>
<evidence type="ECO:0000313" key="2">
    <source>
        <dbReference type="Proteomes" id="UP000796880"/>
    </source>
</evidence>
<dbReference type="EMBL" id="VOIH02000008">
    <property type="protein sequence ID" value="KAF3439602.1"/>
    <property type="molecule type" value="Genomic_DNA"/>
</dbReference>
<protein>
    <submittedName>
        <fullName evidence="1">Uncharacterized protein</fullName>
    </submittedName>
</protein>
<name>A0A8K0GSC4_9ROSA</name>
<dbReference type="Proteomes" id="UP000796880">
    <property type="component" value="Unassembled WGS sequence"/>
</dbReference>
<accession>A0A8K0GSC4</accession>
<dbReference type="OrthoDB" id="1917939at2759"/>